<feature type="region of interest" description="Disordered" evidence="5">
    <location>
        <begin position="141"/>
        <end position="162"/>
    </location>
</feature>
<accession>A0ABV0SEW0</accession>
<proteinExistence type="predicted"/>
<dbReference type="EMBL" id="JAHRIN010076900">
    <property type="protein sequence ID" value="MEQ2218406.1"/>
    <property type="molecule type" value="Genomic_DNA"/>
</dbReference>
<protein>
    <submittedName>
        <fullName evidence="7">Sodium channel protein type 4 subunit alpha B</fullName>
    </submittedName>
</protein>
<keyword evidence="7" id="KW-0406">Ion transport</keyword>
<dbReference type="Proteomes" id="UP001434883">
    <property type="component" value="Unassembled WGS sequence"/>
</dbReference>
<dbReference type="InterPro" id="IPR005821">
    <property type="entry name" value="Ion_trans_dom"/>
</dbReference>
<keyword evidence="4" id="KW-0472">Membrane</keyword>
<gene>
    <name evidence="7" type="primary">SCN4AB_2</name>
    <name evidence="7" type="ORF">XENOCAPTIV_002748</name>
</gene>
<evidence type="ECO:0000256" key="4">
    <source>
        <dbReference type="ARBA" id="ARBA00023136"/>
    </source>
</evidence>
<evidence type="ECO:0000259" key="6">
    <source>
        <dbReference type="Pfam" id="PF00520"/>
    </source>
</evidence>
<dbReference type="Gene3D" id="1.20.120.350">
    <property type="entry name" value="Voltage-gated potassium channels. Chain C"/>
    <property type="match status" value="1"/>
</dbReference>
<feature type="domain" description="Ion transport" evidence="6">
    <location>
        <begin position="250"/>
        <end position="300"/>
    </location>
</feature>
<keyword evidence="8" id="KW-1185">Reference proteome</keyword>
<keyword evidence="2" id="KW-0812">Transmembrane</keyword>
<dbReference type="GO" id="GO:0034220">
    <property type="term" value="P:monoatomic ion transmembrane transport"/>
    <property type="evidence" value="ECO:0007669"/>
    <property type="project" value="UniProtKB-KW"/>
</dbReference>
<evidence type="ECO:0000256" key="3">
    <source>
        <dbReference type="ARBA" id="ARBA00022989"/>
    </source>
</evidence>
<evidence type="ECO:0000313" key="8">
    <source>
        <dbReference type="Proteomes" id="UP001434883"/>
    </source>
</evidence>
<keyword evidence="7" id="KW-0407">Ion channel</keyword>
<evidence type="ECO:0000256" key="5">
    <source>
        <dbReference type="SAM" id="MobiDB-lite"/>
    </source>
</evidence>
<evidence type="ECO:0000313" key="7">
    <source>
        <dbReference type="EMBL" id="MEQ2218406.1"/>
    </source>
</evidence>
<reference evidence="7 8" key="1">
    <citation type="submission" date="2021-06" db="EMBL/GenBank/DDBJ databases">
        <authorList>
            <person name="Palmer J.M."/>
        </authorList>
    </citation>
    <scope>NUCLEOTIDE SEQUENCE [LARGE SCALE GENOMIC DNA]</scope>
    <source>
        <strain evidence="7 8">XC_2019</strain>
        <tissue evidence="7">Muscle</tissue>
    </source>
</reference>
<keyword evidence="3" id="KW-1133">Transmembrane helix</keyword>
<comment type="subcellular location">
    <subcellularLocation>
        <location evidence="1">Membrane</location>
        <topology evidence="1">Multi-pass membrane protein</topology>
    </subcellularLocation>
</comment>
<dbReference type="InterPro" id="IPR043203">
    <property type="entry name" value="VGCC_Ca_Na"/>
</dbReference>
<evidence type="ECO:0000256" key="2">
    <source>
        <dbReference type="ARBA" id="ARBA00022692"/>
    </source>
</evidence>
<name>A0ABV0SEW0_9TELE</name>
<dbReference type="Pfam" id="PF00520">
    <property type="entry name" value="Ion_trans"/>
    <property type="match status" value="1"/>
</dbReference>
<dbReference type="InterPro" id="IPR027359">
    <property type="entry name" value="Volt_channel_dom_sf"/>
</dbReference>
<evidence type="ECO:0000256" key="1">
    <source>
        <dbReference type="ARBA" id="ARBA00004141"/>
    </source>
</evidence>
<organism evidence="7 8">
    <name type="scientific">Xenoophorus captivus</name>
    <dbReference type="NCBI Taxonomy" id="1517983"/>
    <lineage>
        <taxon>Eukaryota</taxon>
        <taxon>Metazoa</taxon>
        <taxon>Chordata</taxon>
        <taxon>Craniata</taxon>
        <taxon>Vertebrata</taxon>
        <taxon>Euteleostomi</taxon>
        <taxon>Actinopterygii</taxon>
        <taxon>Neopterygii</taxon>
        <taxon>Teleostei</taxon>
        <taxon>Neoteleostei</taxon>
        <taxon>Acanthomorphata</taxon>
        <taxon>Ovalentaria</taxon>
        <taxon>Atherinomorphae</taxon>
        <taxon>Cyprinodontiformes</taxon>
        <taxon>Goodeidae</taxon>
        <taxon>Xenoophorus</taxon>
    </lineage>
</organism>
<dbReference type="PANTHER" id="PTHR10037">
    <property type="entry name" value="VOLTAGE-GATED CATION CHANNEL CALCIUM AND SODIUM"/>
    <property type="match status" value="1"/>
</dbReference>
<sequence>MPASVSAFPDQPPATEAQLFLTTHFLRFLLGILSEIFGVPAPASAVGRPVGTPQLLLISHQCHFHLHHTQSKLKVDQLRLFKFPSSERGSGVKRLSPKRRLLGNTEAQVVLQNVNMAPLLPPVGAEVFRRFTPASLEEIQRRHEAEEREQQSRKEQKIEIAEEDLPKPASDLEAGKPLPFIYGDPPPEFLNIPLEELDPFYQSQKTFIILSKGNIIYRFNADPACYLLSPFNPLRIFSIRILIHSYPLSYHVFLLLDRYVFTGIYTFEATIKVLSRGFCVGDFTFLRDPWNWLDFMVISMA</sequence>
<dbReference type="PANTHER" id="PTHR10037:SF223">
    <property type="entry name" value="SODIUM CHANNEL PROTEIN TYPE 4 SUBUNIT ALPHA"/>
    <property type="match status" value="1"/>
</dbReference>
<keyword evidence="7" id="KW-0813">Transport</keyword>
<comment type="caution">
    <text evidence="7">The sequence shown here is derived from an EMBL/GenBank/DDBJ whole genome shotgun (WGS) entry which is preliminary data.</text>
</comment>